<dbReference type="EMBL" id="VSIV01000136">
    <property type="protein sequence ID" value="TYB33541.1"/>
    <property type="molecule type" value="Genomic_DNA"/>
</dbReference>
<dbReference type="GO" id="GO:0005524">
    <property type="term" value="F:ATP binding"/>
    <property type="evidence" value="ECO:0007669"/>
    <property type="project" value="UniProtKB-KW"/>
</dbReference>
<dbReference type="RefSeq" id="WP_303700992.1">
    <property type="nucleotide sequence ID" value="NZ_VSIV01000136.1"/>
</dbReference>
<proteinExistence type="predicted"/>
<evidence type="ECO:0000256" key="1">
    <source>
        <dbReference type="ARBA" id="ARBA00022448"/>
    </source>
</evidence>
<evidence type="ECO:0000313" key="5">
    <source>
        <dbReference type="EMBL" id="TYB33541.1"/>
    </source>
</evidence>
<keyword evidence="3 5" id="KW-0067">ATP-binding</keyword>
<dbReference type="PANTHER" id="PTHR43423:SF1">
    <property type="entry name" value="ABC TRANSPORTER I FAMILY MEMBER 17"/>
    <property type="match status" value="1"/>
</dbReference>
<keyword evidence="2" id="KW-0547">Nucleotide-binding</keyword>
<dbReference type="InterPro" id="IPR003593">
    <property type="entry name" value="AAA+_ATPase"/>
</dbReference>
<dbReference type="CDD" id="cd03228">
    <property type="entry name" value="ABCC_MRP_Like"/>
    <property type="match status" value="1"/>
</dbReference>
<dbReference type="InterPro" id="IPR003439">
    <property type="entry name" value="ABC_transporter-like_ATP-bd"/>
</dbReference>
<dbReference type="Proteomes" id="UP000323337">
    <property type="component" value="Unassembled WGS sequence"/>
</dbReference>
<dbReference type="SMART" id="SM00382">
    <property type="entry name" value="AAA"/>
    <property type="match status" value="1"/>
</dbReference>
<dbReference type="GO" id="GO:0016887">
    <property type="term" value="F:ATP hydrolysis activity"/>
    <property type="evidence" value="ECO:0007669"/>
    <property type="project" value="InterPro"/>
</dbReference>
<dbReference type="Gene3D" id="3.40.50.300">
    <property type="entry name" value="P-loop containing nucleotide triphosphate hydrolases"/>
    <property type="match status" value="1"/>
</dbReference>
<evidence type="ECO:0000256" key="3">
    <source>
        <dbReference type="ARBA" id="ARBA00022840"/>
    </source>
</evidence>
<dbReference type="PANTHER" id="PTHR43423">
    <property type="entry name" value="ABC TRANSPORTER I FAMILY MEMBER 17"/>
    <property type="match status" value="1"/>
</dbReference>
<dbReference type="SUPFAM" id="SSF52540">
    <property type="entry name" value="P-loop containing nucleoside triphosphate hydrolases"/>
    <property type="match status" value="1"/>
</dbReference>
<name>A0A5D0MPR6_FLESI</name>
<gene>
    <name evidence="5" type="ORF">FXF49_05925</name>
</gene>
<comment type="caution">
    <text evidence="5">The sequence shown here is derived from an EMBL/GenBank/DDBJ whole genome shotgun (WGS) entry which is preliminary data.</text>
</comment>
<keyword evidence="1" id="KW-0813">Transport</keyword>
<evidence type="ECO:0000313" key="6">
    <source>
        <dbReference type="Proteomes" id="UP000323337"/>
    </source>
</evidence>
<evidence type="ECO:0000256" key="2">
    <source>
        <dbReference type="ARBA" id="ARBA00022741"/>
    </source>
</evidence>
<reference evidence="5 6" key="1">
    <citation type="submission" date="2019-08" db="EMBL/GenBank/DDBJ databases">
        <title>Genomic characterization of a novel candidate phylum (ARYD3) from a high temperature, high salinity tertiary oil reservoir in north central Oklahoma, USA.</title>
        <authorList>
            <person name="Youssef N.H."/>
            <person name="Yadav A."/>
            <person name="Elshahed M.S."/>
        </authorList>
    </citation>
    <scope>NUCLEOTIDE SEQUENCE [LARGE SCALE GENOMIC DNA]</scope>
    <source>
        <strain evidence="5">ARYD1</strain>
    </source>
</reference>
<sequence length="229" mass="25936">MNTLKIEKLGVEYQHKFILQNLSYIFESGKTYAIFGKSGAGKSTLLKALCGLTAYVGEIYLNNENISEIKPQILRKKVQYLHQEAVLFHGTVMDNLKMLSRLRYNSELTIDKSVTLSLFEKLALDESYLEKDTKKLSGGEKQRIAIVRAVLMNPFFLLMDEPTSALDIGNESKVLALTGELKKNMGIIIVTHSSDFIQRADKKIYMADGEIKKTFENISDAEIKKLMEQ</sequence>
<feature type="domain" description="ABC transporter" evidence="4">
    <location>
        <begin position="4"/>
        <end position="227"/>
    </location>
</feature>
<dbReference type="InterPro" id="IPR017871">
    <property type="entry name" value="ABC_transporter-like_CS"/>
</dbReference>
<dbReference type="Pfam" id="PF00005">
    <property type="entry name" value="ABC_tran"/>
    <property type="match status" value="1"/>
</dbReference>
<protein>
    <submittedName>
        <fullName evidence="5">ATP-binding cassette domain-containing protein</fullName>
    </submittedName>
</protein>
<dbReference type="PROSITE" id="PS00211">
    <property type="entry name" value="ABC_TRANSPORTER_1"/>
    <property type="match status" value="1"/>
</dbReference>
<dbReference type="InterPro" id="IPR027417">
    <property type="entry name" value="P-loop_NTPase"/>
</dbReference>
<dbReference type="PROSITE" id="PS50893">
    <property type="entry name" value="ABC_TRANSPORTER_2"/>
    <property type="match status" value="1"/>
</dbReference>
<dbReference type="AlphaFoldDB" id="A0A5D0MPR6"/>
<accession>A0A5D0MPR6</accession>
<organism evidence="5 6">
    <name type="scientific">Flexistipes sinusarabici</name>
    <dbReference type="NCBI Taxonomy" id="2352"/>
    <lineage>
        <taxon>Bacteria</taxon>
        <taxon>Pseudomonadati</taxon>
        <taxon>Deferribacterota</taxon>
        <taxon>Deferribacteres</taxon>
        <taxon>Deferribacterales</taxon>
        <taxon>Flexistipitaceae</taxon>
        <taxon>Flexistipes</taxon>
    </lineage>
</organism>
<evidence type="ECO:0000259" key="4">
    <source>
        <dbReference type="PROSITE" id="PS50893"/>
    </source>
</evidence>